<feature type="transmembrane region" description="Helical" evidence="11">
    <location>
        <begin position="790"/>
        <end position="808"/>
    </location>
</feature>
<keyword evidence="12" id="KW-0732">Signal</keyword>
<keyword evidence="8" id="KW-0325">Glycoprotein</keyword>
<evidence type="ECO:0000256" key="1">
    <source>
        <dbReference type="ARBA" id="ARBA00004651"/>
    </source>
</evidence>
<evidence type="ECO:0000256" key="8">
    <source>
        <dbReference type="ARBA" id="ARBA00023180"/>
    </source>
</evidence>
<keyword evidence="4 11" id="KW-1133">Transmembrane helix</keyword>
<feature type="region of interest" description="Disordered" evidence="10">
    <location>
        <begin position="1004"/>
        <end position="1065"/>
    </location>
</feature>
<dbReference type="PANTHER" id="PTHR24060">
    <property type="entry name" value="METABOTROPIC GLUTAMATE RECEPTOR"/>
    <property type="match status" value="1"/>
</dbReference>
<dbReference type="PROSITE" id="PS50259">
    <property type="entry name" value="G_PROTEIN_RECEP_F3_4"/>
    <property type="match status" value="1"/>
</dbReference>
<feature type="chain" id="PRO_5035831255" description="G-protein coupled receptors family 3 profile domain-containing protein" evidence="12">
    <location>
        <begin position="32"/>
        <end position="1065"/>
    </location>
</feature>
<keyword evidence="6 11" id="KW-0472">Membrane</keyword>
<evidence type="ECO:0000256" key="4">
    <source>
        <dbReference type="ARBA" id="ARBA00022989"/>
    </source>
</evidence>
<reference evidence="14 15" key="1">
    <citation type="submission" date="2019-07" db="EMBL/GenBank/DDBJ databases">
        <title>Annotation for the trematode Paragonimus westermani.</title>
        <authorList>
            <person name="Choi Y.-J."/>
        </authorList>
    </citation>
    <scope>NUCLEOTIDE SEQUENCE [LARGE SCALE GENOMIC DNA]</scope>
    <source>
        <strain evidence="14">180907_Pwestermani</strain>
    </source>
</reference>
<keyword evidence="2" id="KW-1003">Cell membrane</keyword>
<feature type="transmembrane region" description="Helical" evidence="11">
    <location>
        <begin position="610"/>
        <end position="632"/>
    </location>
</feature>
<evidence type="ECO:0000256" key="6">
    <source>
        <dbReference type="ARBA" id="ARBA00023136"/>
    </source>
</evidence>
<dbReference type="SUPFAM" id="SSF53822">
    <property type="entry name" value="Periplasmic binding protein-like I"/>
    <property type="match status" value="1"/>
</dbReference>
<dbReference type="Gene3D" id="2.10.50.30">
    <property type="entry name" value="GPCR, family 3, nine cysteines domain"/>
    <property type="match status" value="1"/>
</dbReference>
<evidence type="ECO:0000256" key="2">
    <source>
        <dbReference type="ARBA" id="ARBA00022475"/>
    </source>
</evidence>
<keyword evidence="3 11" id="KW-0812">Transmembrane</keyword>
<comment type="subcellular location">
    <subcellularLocation>
        <location evidence="1">Cell membrane</location>
        <topology evidence="1">Multi-pass membrane protein</topology>
    </subcellularLocation>
</comment>
<keyword evidence="7" id="KW-0675">Receptor</keyword>
<dbReference type="EMBL" id="JTDF01002017">
    <property type="protein sequence ID" value="KAF8569274.1"/>
    <property type="molecule type" value="Genomic_DNA"/>
</dbReference>
<dbReference type="InterPro" id="IPR028082">
    <property type="entry name" value="Peripla_BP_I"/>
</dbReference>
<dbReference type="InterPro" id="IPR050726">
    <property type="entry name" value="mGluR"/>
</dbReference>
<feature type="transmembrane region" description="Helical" evidence="11">
    <location>
        <begin position="671"/>
        <end position="695"/>
    </location>
</feature>
<feature type="domain" description="G-protein coupled receptors family 3 profile" evidence="13">
    <location>
        <begin position="609"/>
        <end position="885"/>
    </location>
</feature>
<feature type="compositionally biased region" description="Low complexity" evidence="10">
    <location>
        <begin position="1041"/>
        <end position="1051"/>
    </location>
</feature>
<feature type="transmembrane region" description="Helical" evidence="11">
    <location>
        <begin position="644"/>
        <end position="665"/>
    </location>
</feature>
<evidence type="ECO:0000256" key="5">
    <source>
        <dbReference type="ARBA" id="ARBA00023040"/>
    </source>
</evidence>
<evidence type="ECO:0000313" key="14">
    <source>
        <dbReference type="EMBL" id="KAF8569274.1"/>
    </source>
</evidence>
<dbReference type="Gene3D" id="3.40.50.2300">
    <property type="match status" value="2"/>
</dbReference>
<feature type="transmembrane region" description="Helical" evidence="11">
    <location>
        <begin position="854"/>
        <end position="871"/>
    </location>
</feature>
<feature type="compositionally biased region" description="Polar residues" evidence="10">
    <location>
        <begin position="1014"/>
        <end position="1035"/>
    </location>
</feature>
<gene>
    <name evidence="14" type="ORF">P879_02412</name>
</gene>
<dbReference type="OrthoDB" id="425344at2759"/>
<dbReference type="Pfam" id="PF01094">
    <property type="entry name" value="ANF_receptor"/>
    <property type="match status" value="1"/>
</dbReference>
<feature type="transmembrane region" description="Helical" evidence="11">
    <location>
        <begin position="828"/>
        <end position="848"/>
    </location>
</feature>
<evidence type="ECO:0000313" key="15">
    <source>
        <dbReference type="Proteomes" id="UP000699462"/>
    </source>
</evidence>
<dbReference type="InterPro" id="IPR017978">
    <property type="entry name" value="GPCR_3_C"/>
</dbReference>
<keyword evidence="5" id="KW-0297">G-protein coupled receptor</keyword>
<keyword evidence="15" id="KW-1185">Reference proteome</keyword>
<dbReference type="Pfam" id="PF00003">
    <property type="entry name" value="7tm_3"/>
    <property type="match status" value="1"/>
</dbReference>
<dbReference type="GO" id="GO:0004930">
    <property type="term" value="F:G protein-coupled receptor activity"/>
    <property type="evidence" value="ECO:0007669"/>
    <property type="project" value="UniProtKB-KW"/>
</dbReference>
<organism evidence="14 15">
    <name type="scientific">Paragonimus westermani</name>
    <dbReference type="NCBI Taxonomy" id="34504"/>
    <lineage>
        <taxon>Eukaryota</taxon>
        <taxon>Metazoa</taxon>
        <taxon>Spiralia</taxon>
        <taxon>Lophotrochozoa</taxon>
        <taxon>Platyhelminthes</taxon>
        <taxon>Trematoda</taxon>
        <taxon>Digenea</taxon>
        <taxon>Plagiorchiida</taxon>
        <taxon>Troglotremata</taxon>
        <taxon>Troglotrematidae</taxon>
        <taxon>Paragonimus</taxon>
    </lineage>
</organism>
<name>A0A8T0DQG7_9TREM</name>
<evidence type="ECO:0000256" key="10">
    <source>
        <dbReference type="SAM" id="MobiDB-lite"/>
    </source>
</evidence>
<dbReference type="GO" id="GO:0005886">
    <property type="term" value="C:plasma membrane"/>
    <property type="evidence" value="ECO:0007669"/>
    <property type="project" value="UniProtKB-SubCell"/>
</dbReference>
<evidence type="ECO:0000259" key="13">
    <source>
        <dbReference type="PROSITE" id="PS50259"/>
    </source>
</evidence>
<comment type="caution">
    <text evidence="14">The sequence shown here is derived from an EMBL/GenBank/DDBJ whole genome shotgun (WGS) entry which is preliminary data.</text>
</comment>
<evidence type="ECO:0000256" key="3">
    <source>
        <dbReference type="ARBA" id="ARBA00022692"/>
    </source>
</evidence>
<evidence type="ECO:0000256" key="11">
    <source>
        <dbReference type="SAM" id="Phobius"/>
    </source>
</evidence>
<feature type="signal peptide" evidence="12">
    <location>
        <begin position="1"/>
        <end position="31"/>
    </location>
</feature>
<dbReference type="AlphaFoldDB" id="A0A8T0DQG7"/>
<evidence type="ECO:0000256" key="12">
    <source>
        <dbReference type="SAM" id="SignalP"/>
    </source>
</evidence>
<dbReference type="PRINTS" id="PR00248">
    <property type="entry name" value="GPCRMGR"/>
</dbReference>
<dbReference type="InterPro" id="IPR001828">
    <property type="entry name" value="ANF_lig-bd_rcpt"/>
</dbReference>
<dbReference type="InterPro" id="IPR038550">
    <property type="entry name" value="GPCR_3_9-Cys_sf"/>
</dbReference>
<dbReference type="Proteomes" id="UP000699462">
    <property type="component" value="Unassembled WGS sequence"/>
</dbReference>
<dbReference type="InterPro" id="IPR000337">
    <property type="entry name" value="GPCR_3"/>
</dbReference>
<accession>A0A8T0DQG7</accession>
<protein>
    <recommendedName>
        <fullName evidence="13">G-protein coupled receptors family 3 profile domain-containing protein</fullName>
    </recommendedName>
</protein>
<evidence type="ECO:0000256" key="9">
    <source>
        <dbReference type="ARBA" id="ARBA00023224"/>
    </source>
</evidence>
<keyword evidence="9" id="KW-0807">Transducer</keyword>
<feature type="transmembrane region" description="Helical" evidence="11">
    <location>
        <begin position="724"/>
        <end position="745"/>
    </location>
</feature>
<evidence type="ECO:0000256" key="7">
    <source>
        <dbReference type="ARBA" id="ARBA00023170"/>
    </source>
</evidence>
<sequence length="1065" mass="119662">MGIHPTISVSISMKDLFMLDLAVLVLVAVNSFQYNGDRMGCEGISADPFIYDGQVMLGVFVPINESPNFKPGSGNNTVVRKLGFKFLEAILSTLDKVNGRKNYLDYRLGAVVYDTCDDAEIAVRQSLKFIGSYTPFGDLSNSTSLIRNSTAVTTPVMAVVGPAFGGVSIEVASLLKLFGMPQVSYYASNEKLSNLKRFPTFFRTVPSINETVAAIVLILQRYHWTYINLITDDSEYGESTYGVLFEQLSGTEEHVCIDVTVFLRESASEPGEVNSRMLKLTESRARVNVLLCSVNLASEALEAVRLWDEGLRNRFLWIFTNMLVGSLPFLHSTYPLMSPDYSTRDDFRIIAHILLVVPKTTHSDEISQYRLKLDRPYGKKKWRESFLLSTCNCIPNDTQPVWNASLVCTEEQQKWCMKQLNGSEYSLFYVPNTVNSVLAVSEALKRMQDANCHKCQPDGSDESRSILLSYLRNSSFNGFGNETFRFTKSGGAQPEFTVLAYFHEENIWSVFAEYDAYRTEKLYNINESTVYHVLQTHPHSFCSDPCSVGQAKQFLPHSACCWDCKNCSKFQIVINATECFDCSPGFAPSSNRTSCAPVTLKYMSAEKNEAIVFVTLSSIAIALWGLTFGIYVKNWNTPVIKASGRETTMVLFAGTLIAYCSPIILLTPGPSVAVCSWAAISPGLCSVICYAAIYVRINRIDRLFQLNNISANMPKKFISPKSQLLFMGIICVTEVILLSVTLSVWPPVVTWMFAGPKSYSFREANRIMMVVENLDYNRIICFSTMSLPQFSGMFLPICLMLFSLFHAYKIRKVPYGYNEARSLGLVNYVNAILIALVVILITFVQLHYIELLPLSGFLLTMATNLLVVLVWPKIYTVLFRPEINTNAGVLQRHRTHSQLETILLLNEFEEPNSGRPFTMNDSLRHSMQGLQELTTAVLSRLANESVDSLSVRERASSLACNYTVPRTDIEYRPKSVRRYRSEEFPGVTDNERGRKSRGKAVSFRMQHFEPIHPSQDTSRRSSSMVSNENTIIPTSDEQENAEVSNVENESNPRGLNAENATRTLF</sequence>
<proteinExistence type="predicted"/>